<keyword evidence="1" id="KW-0238">DNA-binding</keyword>
<keyword evidence="2" id="KW-1185">Reference proteome</keyword>
<dbReference type="SUPFAM" id="SSF47413">
    <property type="entry name" value="lambda repressor-like DNA-binding domains"/>
    <property type="match status" value="1"/>
</dbReference>
<comment type="caution">
    <text evidence="1">The sequence shown here is derived from an EMBL/GenBank/DDBJ whole genome shotgun (WGS) entry which is preliminary data.</text>
</comment>
<dbReference type="InterPro" id="IPR010982">
    <property type="entry name" value="Lambda_DNA-bd_dom_sf"/>
</dbReference>
<protein>
    <submittedName>
        <fullName evidence="1">DNA-binding phage protein</fullName>
    </submittedName>
</protein>
<accession>A0A1N7STH7</accession>
<name>A0A1N7STH7_9BURK</name>
<dbReference type="Proteomes" id="UP000195569">
    <property type="component" value="Unassembled WGS sequence"/>
</dbReference>
<proteinExistence type="predicted"/>
<dbReference type="GO" id="GO:0003677">
    <property type="term" value="F:DNA binding"/>
    <property type="evidence" value="ECO:0007669"/>
    <property type="project" value="UniProtKB-KW"/>
</dbReference>
<gene>
    <name evidence="1" type="ORF">BN2476_940032</name>
</gene>
<reference evidence="1" key="1">
    <citation type="submission" date="2016-12" db="EMBL/GenBank/DDBJ databases">
        <authorList>
            <person name="Moulin L."/>
        </authorList>
    </citation>
    <scope>NUCLEOTIDE SEQUENCE [LARGE SCALE GENOMIC DNA]</scope>
    <source>
        <strain evidence="1">STM 7183</strain>
    </source>
</reference>
<dbReference type="CDD" id="cd00093">
    <property type="entry name" value="HTH_XRE"/>
    <property type="match status" value="1"/>
</dbReference>
<dbReference type="AlphaFoldDB" id="A0A1N7STH7"/>
<sequence>MTSTFGSRLLEERDRLGLTQTNICEWTDINRRTQSAYEKDQRYPDARYLMILLEHDFDVSYLLTGKRTPRYGAIDIELLCSVFTAIEAGLQSTNRALDVNSKARLFSLIYQASSETGSVDPLVVQKAIDLLA</sequence>
<dbReference type="EMBL" id="CYGY02000094">
    <property type="protein sequence ID" value="SIT50787.1"/>
    <property type="molecule type" value="Genomic_DNA"/>
</dbReference>
<dbReference type="InterPro" id="IPR001387">
    <property type="entry name" value="Cro/C1-type_HTH"/>
</dbReference>
<organism evidence="1 2">
    <name type="scientific">Paraburkholderia piptadeniae</name>
    <dbReference type="NCBI Taxonomy" id="1701573"/>
    <lineage>
        <taxon>Bacteria</taxon>
        <taxon>Pseudomonadati</taxon>
        <taxon>Pseudomonadota</taxon>
        <taxon>Betaproteobacteria</taxon>
        <taxon>Burkholderiales</taxon>
        <taxon>Burkholderiaceae</taxon>
        <taxon>Paraburkholderia</taxon>
    </lineage>
</organism>
<dbReference type="RefSeq" id="WP_087739411.1">
    <property type="nucleotide sequence ID" value="NZ_CYGY02000094.1"/>
</dbReference>
<dbReference type="OrthoDB" id="7011085at2"/>
<evidence type="ECO:0000313" key="1">
    <source>
        <dbReference type="EMBL" id="SIT50787.1"/>
    </source>
</evidence>
<evidence type="ECO:0000313" key="2">
    <source>
        <dbReference type="Proteomes" id="UP000195569"/>
    </source>
</evidence>
<dbReference type="Gene3D" id="1.10.260.40">
    <property type="entry name" value="lambda repressor-like DNA-binding domains"/>
    <property type="match status" value="1"/>
</dbReference>